<sequence>MARREVIWTKTADLQLLGTLEYWVNRNKSTTYSKKLLKMVLQKTQQIAKTPEMFQYADFPETRMAILENFKILFKTKENSIIITAFWDTRQDPKKLLEILQSLDKNKN</sequence>
<proteinExistence type="predicted"/>
<dbReference type="AlphaFoldDB" id="A0A8J3G5X6"/>
<evidence type="ECO:0000313" key="1">
    <source>
        <dbReference type="EMBL" id="GHB39700.1"/>
    </source>
</evidence>
<evidence type="ECO:0008006" key="3">
    <source>
        <dbReference type="Google" id="ProtNLM"/>
    </source>
</evidence>
<organism evidence="1 2">
    <name type="scientific">Mongoliitalea lutea</name>
    <dbReference type="NCBI Taxonomy" id="849756"/>
    <lineage>
        <taxon>Bacteria</taxon>
        <taxon>Pseudomonadati</taxon>
        <taxon>Bacteroidota</taxon>
        <taxon>Cytophagia</taxon>
        <taxon>Cytophagales</taxon>
        <taxon>Cyclobacteriaceae</taxon>
        <taxon>Mongoliitalea</taxon>
    </lineage>
</organism>
<keyword evidence="2" id="KW-1185">Reference proteome</keyword>
<dbReference type="EMBL" id="BMYF01000012">
    <property type="protein sequence ID" value="GHB39700.1"/>
    <property type="molecule type" value="Genomic_DNA"/>
</dbReference>
<protein>
    <recommendedName>
        <fullName evidence="3">Plasmid stabilization system protein ParE</fullName>
    </recommendedName>
</protein>
<evidence type="ECO:0000313" key="2">
    <source>
        <dbReference type="Proteomes" id="UP000642809"/>
    </source>
</evidence>
<reference evidence="1" key="1">
    <citation type="journal article" date="2014" name="Int. J. Syst. Evol. Microbiol.">
        <title>Complete genome sequence of Corynebacterium casei LMG S-19264T (=DSM 44701T), isolated from a smear-ripened cheese.</title>
        <authorList>
            <consortium name="US DOE Joint Genome Institute (JGI-PGF)"/>
            <person name="Walter F."/>
            <person name="Albersmeier A."/>
            <person name="Kalinowski J."/>
            <person name="Ruckert C."/>
        </authorList>
    </citation>
    <scope>NUCLEOTIDE SEQUENCE</scope>
    <source>
        <strain evidence="1">KCTC 23224</strain>
    </source>
</reference>
<dbReference type="InterPro" id="IPR035093">
    <property type="entry name" value="RelE/ParE_toxin_dom_sf"/>
</dbReference>
<gene>
    <name evidence="1" type="ORF">GCM10008106_21020</name>
</gene>
<reference evidence="1" key="2">
    <citation type="submission" date="2020-09" db="EMBL/GenBank/DDBJ databases">
        <authorList>
            <person name="Sun Q."/>
            <person name="Kim S."/>
        </authorList>
    </citation>
    <scope>NUCLEOTIDE SEQUENCE</scope>
    <source>
        <strain evidence="1">KCTC 23224</strain>
    </source>
</reference>
<comment type="caution">
    <text evidence="1">The sequence shown here is derived from an EMBL/GenBank/DDBJ whole genome shotgun (WGS) entry which is preliminary data.</text>
</comment>
<accession>A0A8J3G5X6</accession>
<dbReference type="Gene3D" id="3.30.2310.20">
    <property type="entry name" value="RelE-like"/>
    <property type="match status" value="1"/>
</dbReference>
<name>A0A8J3G5X6_9BACT</name>
<dbReference type="Proteomes" id="UP000642809">
    <property type="component" value="Unassembled WGS sequence"/>
</dbReference>